<accession>A0A1S3CYS5</accession>
<dbReference type="STRING" id="121845.A0A1S3CYS5"/>
<dbReference type="AlphaFoldDB" id="A0A1S3CYS5"/>
<dbReference type="PANTHER" id="PTHR24157">
    <property type="entry name" value="ANKYRIN REPEAT, SAM AND BASIC LEUCINE ZIPPER DOMAIN-CONTAINING PROTEIN 1"/>
    <property type="match status" value="1"/>
</dbReference>
<dbReference type="RefSeq" id="XP_008470558.3">
    <property type="nucleotide sequence ID" value="XM_008472336.3"/>
</dbReference>
<dbReference type="PROSITE" id="PS50088">
    <property type="entry name" value="ANK_REPEAT"/>
    <property type="match status" value="2"/>
</dbReference>
<proteinExistence type="predicted"/>
<dbReference type="Gene3D" id="1.25.40.20">
    <property type="entry name" value="Ankyrin repeat-containing domain"/>
    <property type="match status" value="1"/>
</dbReference>
<keyword evidence="2" id="KW-1185">Reference proteome</keyword>
<dbReference type="PROSITE" id="PS50297">
    <property type="entry name" value="ANK_REP_REGION"/>
    <property type="match status" value="2"/>
</dbReference>
<dbReference type="Pfam" id="PF12796">
    <property type="entry name" value="Ank_2"/>
    <property type="match status" value="2"/>
</dbReference>
<feature type="repeat" description="ANK" evidence="1">
    <location>
        <begin position="143"/>
        <end position="174"/>
    </location>
</feature>
<evidence type="ECO:0000313" key="2">
    <source>
        <dbReference type="Proteomes" id="UP000079169"/>
    </source>
</evidence>
<name>A0A1S3CYS5_DIACI</name>
<gene>
    <name evidence="3" type="primary">LOC103507817</name>
</gene>
<dbReference type="SUPFAM" id="SSF48403">
    <property type="entry name" value="Ankyrin repeat"/>
    <property type="match status" value="1"/>
</dbReference>
<dbReference type="InterPro" id="IPR002110">
    <property type="entry name" value="Ankyrin_rpt"/>
</dbReference>
<protein>
    <submittedName>
        <fullName evidence="3">Ankyrin repeat, SAM and basic leucine zipper domain-containing protein 1-like</fullName>
    </submittedName>
</protein>
<dbReference type="Proteomes" id="UP000079169">
    <property type="component" value="Unplaced"/>
</dbReference>
<evidence type="ECO:0000256" key="1">
    <source>
        <dbReference type="PROSITE-ProRule" id="PRU00023"/>
    </source>
</evidence>
<dbReference type="GeneID" id="103507817"/>
<dbReference type="InterPro" id="IPR036770">
    <property type="entry name" value="Ankyrin_rpt-contain_sf"/>
</dbReference>
<sequence>MSVIIRPEYSSDEYSDLDEYDFDYIPCKKSNYSSTPAQKDYKSQLYDLTLYGTYEEFVNLLQNNSNKFDFDYDGWTLLMTAASHGQYEKMKYLLELGADPNYNYNMFTALIAVCDSSKSEEDLYKCIQVLEKFNPNFNVEDRHGVTPLMYASKHGYMKIVKYLLEKCVSISLPF</sequence>
<reference evidence="3" key="1">
    <citation type="submission" date="2025-08" db="UniProtKB">
        <authorList>
            <consortium name="RefSeq"/>
        </authorList>
    </citation>
    <scope>IDENTIFICATION</scope>
</reference>
<evidence type="ECO:0000313" key="3">
    <source>
        <dbReference type="RefSeq" id="XP_008470558.3"/>
    </source>
</evidence>
<dbReference type="PaxDb" id="121845-A0A1S3CYS5"/>
<dbReference type="KEGG" id="dci:103507817"/>
<dbReference type="GO" id="GO:0071546">
    <property type="term" value="C:pi-body"/>
    <property type="evidence" value="ECO:0007669"/>
    <property type="project" value="TreeGrafter"/>
</dbReference>
<feature type="repeat" description="ANK" evidence="1">
    <location>
        <begin position="73"/>
        <end position="105"/>
    </location>
</feature>
<organism evidence="2 3">
    <name type="scientific">Diaphorina citri</name>
    <name type="common">Asian citrus psyllid</name>
    <dbReference type="NCBI Taxonomy" id="121845"/>
    <lineage>
        <taxon>Eukaryota</taxon>
        <taxon>Metazoa</taxon>
        <taxon>Ecdysozoa</taxon>
        <taxon>Arthropoda</taxon>
        <taxon>Hexapoda</taxon>
        <taxon>Insecta</taxon>
        <taxon>Pterygota</taxon>
        <taxon>Neoptera</taxon>
        <taxon>Paraneoptera</taxon>
        <taxon>Hemiptera</taxon>
        <taxon>Sternorrhyncha</taxon>
        <taxon>Psylloidea</taxon>
        <taxon>Psyllidae</taxon>
        <taxon>Diaphorininae</taxon>
        <taxon>Diaphorina</taxon>
    </lineage>
</organism>
<keyword evidence="1" id="KW-0040">ANK repeat</keyword>
<dbReference type="SMART" id="SM00248">
    <property type="entry name" value="ANK"/>
    <property type="match status" value="3"/>
</dbReference>
<dbReference type="PANTHER" id="PTHR24157:SF3">
    <property type="entry name" value="ANKYRIN REPEAT, SAM AND BASIC LEUCINE ZIPPER DOMAIN-CONTAINING PROTEIN 1"/>
    <property type="match status" value="1"/>
</dbReference>